<evidence type="ECO:0000313" key="3">
    <source>
        <dbReference type="Proteomes" id="UP000613160"/>
    </source>
</evidence>
<dbReference type="RefSeq" id="WP_188853011.1">
    <property type="nucleotide sequence ID" value="NZ_BMJJ01000008.1"/>
</dbReference>
<accession>A0A916Y362</accession>
<sequence>MPSKFSGGLAVLLMLSAVPVLPAAAQEIIPGWTSGPPGDATMDKGRRFDCAGIACPPQGLSCLHAAAPHTKGQRVVPTSDLLRPKGMPWKEIEAWLAQKLVMLKPDLAGTVDPKTWTVREKAKLSADRKYVDKRYDAGSAGEVPLALWMDEGAMNVVVCTTVADGAARIDTLVRVLNKGEAAEE</sequence>
<evidence type="ECO:0000256" key="1">
    <source>
        <dbReference type="SAM" id="SignalP"/>
    </source>
</evidence>
<reference evidence="2" key="1">
    <citation type="journal article" date="2014" name="Int. J. Syst. Evol. Microbiol.">
        <title>Complete genome sequence of Corynebacterium casei LMG S-19264T (=DSM 44701T), isolated from a smear-ripened cheese.</title>
        <authorList>
            <consortium name="US DOE Joint Genome Institute (JGI-PGF)"/>
            <person name="Walter F."/>
            <person name="Albersmeier A."/>
            <person name="Kalinowski J."/>
            <person name="Ruckert C."/>
        </authorList>
    </citation>
    <scope>NUCLEOTIDE SEQUENCE</scope>
    <source>
        <strain evidence="2">CGMCC 1.15493</strain>
    </source>
</reference>
<keyword evidence="3" id="KW-1185">Reference proteome</keyword>
<evidence type="ECO:0000313" key="2">
    <source>
        <dbReference type="EMBL" id="GGD28461.1"/>
    </source>
</evidence>
<gene>
    <name evidence="2" type="ORF">GCM10011335_34570</name>
</gene>
<reference evidence="2" key="2">
    <citation type="submission" date="2020-09" db="EMBL/GenBank/DDBJ databases">
        <authorList>
            <person name="Sun Q."/>
            <person name="Zhou Y."/>
        </authorList>
    </citation>
    <scope>NUCLEOTIDE SEQUENCE</scope>
    <source>
        <strain evidence="2">CGMCC 1.15493</strain>
    </source>
</reference>
<dbReference type="AlphaFoldDB" id="A0A916Y362"/>
<feature type="chain" id="PRO_5036863086" evidence="1">
    <location>
        <begin position="26"/>
        <end position="184"/>
    </location>
</feature>
<proteinExistence type="predicted"/>
<protein>
    <submittedName>
        <fullName evidence="2">Uncharacterized protein</fullName>
    </submittedName>
</protein>
<keyword evidence="1" id="KW-0732">Signal</keyword>
<dbReference type="Proteomes" id="UP000613160">
    <property type="component" value="Unassembled WGS sequence"/>
</dbReference>
<feature type="signal peptide" evidence="1">
    <location>
        <begin position="1"/>
        <end position="25"/>
    </location>
</feature>
<dbReference type="EMBL" id="BMJJ01000008">
    <property type="protein sequence ID" value="GGD28461.1"/>
    <property type="molecule type" value="Genomic_DNA"/>
</dbReference>
<organism evidence="2 3">
    <name type="scientific">Aureimonas glaciei</name>
    <dbReference type="NCBI Taxonomy" id="1776957"/>
    <lineage>
        <taxon>Bacteria</taxon>
        <taxon>Pseudomonadati</taxon>
        <taxon>Pseudomonadota</taxon>
        <taxon>Alphaproteobacteria</taxon>
        <taxon>Hyphomicrobiales</taxon>
        <taxon>Aurantimonadaceae</taxon>
        <taxon>Aureimonas</taxon>
    </lineage>
</organism>
<name>A0A916Y362_9HYPH</name>
<comment type="caution">
    <text evidence="2">The sequence shown here is derived from an EMBL/GenBank/DDBJ whole genome shotgun (WGS) entry which is preliminary data.</text>
</comment>